<name>A0A0N7CTS5_NPVBS</name>
<organismHost>
    <name type="scientific">Lepidoptera</name>
    <name type="common">moths &amp; butterflies</name>
    <dbReference type="NCBI Taxonomy" id="7088"/>
</organismHost>
<dbReference type="Pfam" id="PF07785">
    <property type="entry name" value="DUF1623"/>
    <property type="match status" value="1"/>
</dbReference>
<organism evidence="1">
    <name type="scientific">Buzura suppressaria nuclear polyhedrosis virus</name>
    <name type="common">BsNPV</name>
    <dbReference type="NCBI Taxonomy" id="74320"/>
    <lineage>
        <taxon>Viruses</taxon>
        <taxon>Viruses incertae sedis</taxon>
        <taxon>Naldaviricetes</taxon>
        <taxon>Lefavirales</taxon>
        <taxon>Baculoviridae</taxon>
        <taxon>Alphabaculovirus</taxon>
        <taxon>Alphabaculovirus busuppressariae</taxon>
    </lineage>
</organism>
<reference evidence="1" key="1">
    <citation type="submission" date="2014-10" db="EMBL/GenBank/DDBJ databases">
        <authorList>
            <person name="Seo M.-J."/>
            <person name="Seok Y.J."/>
            <person name="Cha I.-T."/>
        </authorList>
    </citation>
    <scope>NUCLEOTIDE SEQUENCE</scope>
    <source>
        <strain evidence="1">Guangxi</strain>
    </source>
</reference>
<dbReference type="InterPro" id="IPR012428">
    <property type="entry name" value="AcMNPV_Orf117"/>
</dbReference>
<proteinExistence type="predicted"/>
<protein>
    <submittedName>
        <fullName evidence="1">ORF-100</fullName>
    </submittedName>
</protein>
<sequence>MHSKLHDNFIYLISIINTMNLTAFVLHVSNDLDLSQQLIYEKYLCRFDVIDAIMCPGTGECLAVCVGTFNAITKLPVPYEQFLLSDHNDKMCELNVIKLDLYENVIKLLDNIYNVVERYNNFIRNFEL</sequence>
<evidence type="ECO:0000313" key="1">
    <source>
        <dbReference type="EMBL" id="AKN91070.1"/>
    </source>
</evidence>
<dbReference type="EMBL" id="KM986882">
    <property type="protein sequence ID" value="AKN91070.1"/>
    <property type="molecule type" value="Genomic_DNA"/>
</dbReference>
<accession>A0A0N7CTS5</accession>